<gene>
    <name evidence="1" type="ORF">QJS10_CPA10g00692</name>
</gene>
<evidence type="ECO:0000313" key="1">
    <source>
        <dbReference type="EMBL" id="KAK1306905.1"/>
    </source>
</evidence>
<sequence length="58" mass="6262">MASALKSIRRPNTLCTSVGVENCGLKALPHEEVVDEVDEGVIVVRGHRQLNPCCVGFN</sequence>
<proteinExistence type="predicted"/>
<protein>
    <submittedName>
        <fullName evidence="1">Uncharacterized protein</fullName>
    </submittedName>
</protein>
<name>A0AAV9E057_ACOCL</name>
<dbReference type="Proteomes" id="UP001180020">
    <property type="component" value="Unassembled WGS sequence"/>
</dbReference>
<reference evidence="1" key="2">
    <citation type="submission" date="2023-06" db="EMBL/GenBank/DDBJ databases">
        <authorList>
            <person name="Ma L."/>
            <person name="Liu K.-W."/>
            <person name="Li Z."/>
            <person name="Hsiao Y.-Y."/>
            <person name="Qi Y."/>
            <person name="Fu T."/>
            <person name="Tang G."/>
            <person name="Zhang D."/>
            <person name="Sun W.-H."/>
            <person name="Liu D.-K."/>
            <person name="Li Y."/>
            <person name="Chen G.-Z."/>
            <person name="Liu X.-D."/>
            <person name="Liao X.-Y."/>
            <person name="Jiang Y.-T."/>
            <person name="Yu X."/>
            <person name="Hao Y."/>
            <person name="Huang J."/>
            <person name="Zhao X.-W."/>
            <person name="Ke S."/>
            <person name="Chen Y.-Y."/>
            <person name="Wu W.-L."/>
            <person name="Hsu J.-L."/>
            <person name="Lin Y.-F."/>
            <person name="Huang M.-D."/>
            <person name="Li C.-Y."/>
            <person name="Huang L."/>
            <person name="Wang Z.-W."/>
            <person name="Zhao X."/>
            <person name="Zhong W.-Y."/>
            <person name="Peng D.-H."/>
            <person name="Ahmad S."/>
            <person name="Lan S."/>
            <person name="Zhang J.-S."/>
            <person name="Tsai W.-C."/>
            <person name="Van De Peer Y."/>
            <person name="Liu Z.-J."/>
        </authorList>
    </citation>
    <scope>NUCLEOTIDE SEQUENCE</scope>
    <source>
        <strain evidence="1">CP</strain>
        <tissue evidence="1">Leaves</tissue>
    </source>
</reference>
<dbReference type="EMBL" id="JAUJYO010000010">
    <property type="protein sequence ID" value="KAK1306905.1"/>
    <property type="molecule type" value="Genomic_DNA"/>
</dbReference>
<reference evidence="1" key="1">
    <citation type="journal article" date="2023" name="Nat. Commun.">
        <title>Diploid and tetraploid genomes of Acorus and the evolution of monocots.</title>
        <authorList>
            <person name="Ma L."/>
            <person name="Liu K.W."/>
            <person name="Li Z."/>
            <person name="Hsiao Y.Y."/>
            <person name="Qi Y."/>
            <person name="Fu T."/>
            <person name="Tang G.D."/>
            <person name="Zhang D."/>
            <person name="Sun W.H."/>
            <person name="Liu D.K."/>
            <person name="Li Y."/>
            <person name="Chen G.Z."/>
            <person name="Liu X.D."/>
            <person name="Liao X.Y."/>
            <person name="Jiang Y.T."/>
            <person name="Yu X."/>
            <person name="Hao Y."/>
            <person name="Huang J."/>
            <person name="Zhao X.W."/>
            <person name="Ke S."/>
            <person name="Chen Y.Y."/>
            <person name="Wu W.L."/>
            <person name="Hsu J.L."/>
            <person name="Lin Y.F."/>
            <person name="Huang M.D."/>
            <person name="Li C.Y."/>
            <person name="Huang L."/>
            <person name="Wang Z.W."/>
            <person name="Zhao X."/>
            <person name="Zhong W.Y."/>
            <person name="Peng D.H."/>
            <person name="Ahmad S."/>
            <person name="Lan S."/>
            <person name="Zhang J.S."/>
            <person name="Tsai W.C."/>
            <person name="Van de Peer Y."/>
            <person name="Liu Z.J."/>
        </authorList>
    </citation>
    <scope>NUCLEOTIDE SEQUENCE</scope>
    <source>
        <strain evidence="1">CP</strain>
    </source>
</reference>
<comment type="caution">
    <text evidence="1">The sequence shown here is derived from an EMBL/GenBank/DDBJ whole genome shotgun (WGS) entry which is preliminary data.</text>
</comment>
<keyword evidence="2" id="KW-1185">Reference proteome</keyword>
<evidence type="ECO:0000313" key="2">
    <source>
        <dbReference type="Proteomes" id="UP001180020"/>
    </source>
</evidence>
<accession>A0AAV9E057</accession>
<organism evidence="1 2">
    <name type="scientific">Acorus calamus</name>
    <name type="common">Sweet flag</name>
    <dbReference type="NCBI Taxonomy" id="4465"/>
    <lineage>
        <taxon>Eukaryota</taxon>
        <taxon>Viridiplantae</taxon>
        <taxon>Streptophyta</taxon>
        <taxon>Embryophyta</taxon>
        <taxon>Tracheophyta</taxon>
        <taxon>Spermatophyta</taxon>
        <taxon>Magnoliopsida</taxon>
        <taxon>Liliopsida</taxon>
        <taxon>Acoraceae</taxon>
        <taxon>Acorus</taxon>
    </lineage>
</organism>
<dbReference type="AlphaFoldDB" id="A0AAV9E057"/>